<reference evidence="2" key="1">
    <citation type="journal article" date="2019" name="Int. J. Syst. Evol. Microbiol.">
        <title>The Global Catalogue of Microorganisms (GCM) 10K type strain sequencing project: providing services to taxonomists for standard genome sequencing and annotation.</title>
        <authorList>
            <consortium name="The Broad Institute Genomics Platform"/>
            <consortium name="The Broad Institute Genome Sequencing Center for Infectious Disease"/>
            <person name="Wu L."/>
            <person name="Ma J."/>
        </authorList>
    </citation>
    <scope>NUCLEOTIDE SEQUENCE [LARGE SCALE GENOMIC DNA]</scope>
    <source>
        <strain evidence="2">IBRC-M 10813</strain>
    </source>
</reference>
<evidence type="ECO:0008006" key="3">
    <source>
        <dbReference type="Google" id="ProtNLM"/>
    </source>
</evidence>
<organism evidence="1 2">
    <name type="scientific">Salinithrix halophila</name>
    <dbReference type="NCBI Taxonomy" id="1485204"/>
    <lineage>
        <taxon>Bacteria</taxon>
        <taxon>Bacillati</taxon>
        <taxon>Bacillota</taxon>
        <taxon>Bacilli</taxon>
        <taxon>Bacillales</taxon>
        <taxon>Thermoactinomycetaceae</taxon>
        <taxon>Salinithrix</taxon>
    </lineage>
</organism>
<sequence length="161" mass="19110">MNVEFYEHWGAYWKEGINKLSYEQAKQFHQQEKPYVVILSGGHKPQFIVGINFNYEGYFCELLHLNETLDAYLVEAYEAHGNQLFLKNVHEKYYDDREIDMVTYLYEADGRYRKNFFIDGKGTNTPEYGECDVSSHFREMLQFNRYDSILPDEAKKGLQEG</sequence>
<gene>
    <name evidence="1" type="ORF">ACFOUO_06995</name>
</gene>
<dbReference type="RefSeq" id="WP_380703607.1">
    <property type="nucleotide sequence ID" value="NZ_JBHSAP010000009.1"/>
</dbReference>
<comment type="caution">
    <text evidence="1">The sequence shown here is derived from an EMBL/GenBank/DDBJ whole genome shotgun (WGS) entry which is preliminary data.</text>
</comment>
<name>A0ABV8JIE4_9BACL</name>
<accession>A0ABV8JIE4</accession>
<keyword evidence="2" id="KW-1185">Reference proteome</keyword>
<proteinExistence type="predicted"/>
<evidence type="ECO:0000313" key="2">
    <source>
        <dbReference type="Proteomes" id="UP001595843"/>
    </source>
</evidence>
<dbReference type="EMBL" id="JBHSAP010000009">
    <property type="protein sequence ID" value="MFC4076557.1"/>
    <property type="molecule type" value="Genomic_DNA"/>
</dbReference>
<dbReference type="Proteomes" id="UP001595843">
    <property type="component" value="Unassembled WGS sequence"/>
</dbReference>
<protein>
    <recommendedName>
        <fullName evidence="3">DUF4262 domain-containing protein</fullName>
    </recommendedName>
</protein>
<evidence type="ECO:0000313" key="1">
    <source>
        <dbReference type="EMBL" id="MFC4076557.1"/>
    </source>
</evidence>